<protein>
    <submittedName>
        <fullName evidence="2">Uncharacterized protein</fullName>
    </submittedName>
</protein>
<reference evidence="2 3" key="1">
    <citation type="journal article" date="2020" name="Mol. Biol. Evol.">
        <title>Distinct Expression and Methylation Patterns for Genes with Different Fates following a Single Whole-Genome Duplication in Flowering Plants.</title>
        <authorList>
            <person name="Shi T."/>
            <person name="Rahmani R.S."/>
            <person name="Gugger P.F."/>
            <person name="Wang M."/>
            <person name="Li H."/>
            <person name="Zhang Y."/>
            <person name="Li Z."/>
            <person name="Wang Q."/>
            <person name="Van de Peer Y."/>
            <person name="Marchal K."/>
            <person name="Chen J."/>
        </authorList>
    </citation>
    <scope>NUCLEOTIDE SEQUENCE [LARGE SCALE GENOMIC DNA]</scope>
    <source>
        <tissue evidence="2">Leaf</tissue>
    </source>
</reference>
<evidence type="ECO:0000313" key="3">
    <source>
        <dbReference type="Proteomes" id="UP000607653"/>
    </source>
</evidence>
<gene>
    <name evidence="2" type="ORF">HUJ06_014197</name>
</gene>
<evidence type="ECO:0000256" key="1">
    <source>
        <dbReference type="SAM" id="MobiDB-lite"/>
    </source>
</evidence>
<accession>A0A822Z0H1</accession>
<dbReference type="AlphaFoldDB" id="A0A822Z0H1"/>
<dbReference type="EMBL" id="DUZY01000005">
    <property type="protein sequence ID" value="DAD39874.1"/>
    <property type="molecule type" value="Genomic_DNA"/>
</dbReference>
<dbReference type="Proteomes" id="UP000607653">
    <property type="component" value="Unassembled WGS sequence"/>
</dbReference>
<name>A0A822Z0H1_NELNU</name>
<keyword evidence="3" id="KW-1185">Reference proteome</keyword>
<organism evidence="2 3">
    <name type="scientific">Nelumbo nucifera</name>
    <name type="common">Sacred lotus</name>
    <dbReference type="NCBI Taxonomy" id="4432"/>
    <lineage>
        <taxon>Eukaryota</taxon>
        <taxon>Viridiplantae</taxon>
        <taxon>Streptophyta</taxon>
        <taxon>Embryophyta</taxon>
        <taxon>Tracheophyta</taxon>
        <taxon>Spermatophyta</taxon>
        <taxon>Magnoliopsida</taxon>
        <taxon>Proteales</taxon>
        <taxon>Nelumbonaceae</taxon>
        <taxon>Nelumbo</taxon>
    </lineage>
</organism>
<feature type="region of interest" description="Disordered" evidence="1">
    <location>
        <begin position="54"/>
        <end position="95"/>
    </location>
</feature>
<comment type="caution">
    <text evidence="2">The sequence shown here is derived from an EMBL/GenBank/DDBJ whole genome shotgun (WGS) entry which is preliminary data.</text>
</comment>
<sequence>MPGDFSNKKDLSRNPSNCRNCRIQAKPYFSRGRERSNVEGFAVAATVAVMKQGQEGERTKGVGGRMKGTKREREGGSPSPVVVVAYGDYAERERE</sequence>
<evidence type="ECO:0000313" key="2">
    <source>
        <dbReference type="EMBL" id="DAD39874.1"/>
    </source>
</evidence>
<proteinExistence type="predicted"/>